<reference evidence="1" key="3">
    <citation type="submission" date="2011-03" db="EMBL/GenBank/DDBJ databases">
        <title>Annotation of Magnaporthe poae ATCC 64411.</title>
        <authorList>
            <person name="Ma L.-J."/>
            <person name="Dead R."/>
            <person name="Young S.K."/>
            <person name="Zeng Q."/>
            <person name="Gargeya S."/>
            <person name="Fitzgerald M."/>
            <person name="Haas B."/>
            <person name="Abouelleil A."/>
            <person name="Alvarado L."/>
            <person name="Arachchi H.M."/>
            <person name="Berlin A."/>
            <person name="Brown A."/>
            <person name="Chapman S.B."/>
            <person name="Chen Z."/>
            <person name="Dunbar C."/>
            <person name="Freedman E."/>
            <person name="Gearin G."/>
            <person name="Gellesch M."/>
            <person name="Goldberg J."/>
            <person name="Griggs A."/>
            <person name="Gujja S."/>
            <person name="Heiman D."/>
            <person name="Howarth C."/>
            <person name="Larson L."/>
            <person name="Lui A."/>
            <person name="MacDonald P.J.P."/>
            <person name="Mehta T."/>
            <person name="Montmayeur A."/>
            <person name="Murphy C."/>
            <person name="Neiman D."/>
            <person name="Pearson M."/>
            <person name="Priest M."/>
            <person name="Roberts A."/>
            <person name="Saif S."/>
            <person name="Shea T."/>
            <person name="Shenoy N."/>
            <person name="Sisk P."/>
            <person name="Stolte C."/>
            <person name="Sykes S."/>
            <person name="Yandava C."/>
            <person name="Wortman J."/>
            <person name="Nusbaum C."/>
            <person name="Birren B."/>
        </authorList>
    </citation>
    <scope>NUCLEOTIDE SEQUENCE</scope>
    <source>
        <strain evidence="1">ATCC 64411</strain>
    </source>
</reference>
<dbReference type="AlphaFoldDB" id="A0A0C4EF39"/>
<dbReference type="Proteomes" id="UP000011715">
    <property type="component" value="Unassembled WGS sequence"/>
</dbReference>
<dbReference type="EMBL" id="GL876980">
    <property type="protein sequence ID" value="KLU92428.1"/>
    <property type="molecule type" value="Genomic_DNA"/>
</dbReference>
<proteinExistence type="predicted"/>
<dbReference type="EMBL" id="ADBL01002801">
    <property type="status" value="NOT_ANNOTATED_CDS"/>
    <property type="molecule type" value="Genomic_DNA"/>
</dbReference>
<dbReference type="EnsemblFungi" id="MAPG_11374T0">
    <property type="protein sequence ID" value="MAPG_11374T0"/>
    <property type="gene ID" value="MAPG_11374"/>
</dbReference>
<evidence type="ECO:0000313" key="1">
    <source>
        <dbReference type="EMBL" id="KLU92428.1"/>
    </source>
</evidence>
<reference evidence="2" key="5">
    <citation type="submission" date="2015-06" db="UniProtKB">
        <authorList>
            <consortium name="EnsemblFungi"/>
        </authorList>
    </citation>
    <scope>IDENTIFICATION</scope>
    <source>
        <strain evidence="2">ATCC 64411</strain>
    </source>
</reference>
<dbReference type="VEuPathDB" id="FungiDB:MAPG_11374"/>
<evidence type="ECO:0000313" key="2">
    <source>
        <dbReference type="EnsemblFungi" id="MAPG_11374T0"/>
    </source>
</evidence>
<organism evidence="2 3">
    <name type="scientific">Magnaporthiopsis poae (strain ATCC 64411 / 73-15)</name>
    <name type="common">Kentucky bluegrass fungus</name>
    <name type="synonym">Magnaporthe poae</name>
    <dbReference type="NCBI Taxonomy" id="644358"/>
    <lineage>
        <taxon>Eukaryota</taxon>
        <taxon>Fungi</taxon>
        <taxon>Dikarya</taxon>
        <taxon>Ascomycota</taxon>
        <taxon>Pezizomycotina</taxon>
        <taxon>Sordariomycetes</taxon>
        <taxon>Sordariomycetidae</taxon>
        <taxon>Magnaporthales</taxon>
        <taxon>Magnaporthaceae</taxon>
        <taxon>Magnaporthiopsis</taxon>
    </lineage>
</organism>
<sequence>MLQTALCSAPKQIKVLEGRDVRGCQQLASSYTLRHRYRGICAGEGSGAAGLFPKNYFILLVGAVRACLMHATLQLSLACPGGVLHPICLALQADGARLYLKEVRMKEPPFWFFILQIKLLKCAQNTSVYYSHLMTLINASNHEH</sequence>
<evidence type="ECO:0000313" key="3">
    <source>
        <dbReference type="Proteomes" id="UP000011715"/>
    </source>
</evidence>
<reference evidence="3" key="2">
    <citation type="submission" date="2010-05" db="EMBL/GenBank/DDBJ databases">
        <title>The genome sequence of Magnaporthe poae strain ATCC 64411.</title>
        <authorList>
            <person name="Ma L.-J."/>
            <person name="Dead R."/>
            <person name="Young S."/>
            <person name="Zeng Q."/>
            <person name="Koehrsen M."/>
            <person name="Alvarado L."/>
            <person name="Berlin A."/>
            <person name="Chapman S.B."/>
            <person name="Chen Z."/>
            <person name="Freedman E."/>
            <person name="Gellesch M."/>
            <person name="Goldberg J."/>
            <person name="Griggs A."/>
            <person name="Gujja S."/>
            <person name="Heilman E.R."/>
            <person name="Heiman D."/>
            <person name="Hepburn T."/>
            <person name="Howarth C."/>
            <person name="Jen D."/>
            <person name="Larson L."/>
            <person name="Mehta T."/>
            <person name="Neiman D."/>
            <person name="Pearson M."/>
            <person name="Roberts A."/>
            <person name="Saif S."/>
            <person name="Shea T."/>
            <person name="Shenoy N."/>
            <person name="Sisk P."/>
            <person name="Stolte C."/>
            <person name="Sykes S."/>
            <person name="Walk T."/>
            <person name="White J."/>
            <person name="Yandava C."/>
            <person name="Haas B."/>
            <person name="Nusbaum C."/>
            <person name="Birren B."/>
        </authorList>
    </citation>
    <scope>NUCLEOTIDE SEQUENCE [LARGE SCALE GENOMIC DNA]</scope>
    <source>
        <strain evidence="3">ATCC 64411 / 73-15</strain>
    </source>
</reference>
<accession>A0A0C4EF39</accession>
<reference evidence="2" key="4">
    <citation type="journal article" date="2015" name="G3 (Bethesda)">
        <title>Genome sequences of three phytopathogenic species of the Magnaporthaceae family of fungi.</title>
        <authorList>
            <person name="Okagaki L.H."/>
            <person name="Nunes C.C."/>
            <person name="Sailsbery J."/>
            <person name="Clay B."/>
            <person name="Brown D."/>
            <person name="John T."/>
            <person name="Oh Y."/>
            <person name="Young N."/>
            <person name="Fitzgerald M."/>
            <person name="Haas B.J."/>
            <person name="Zeng Q."/>
            <person name="Young S."/>
            <person name="Adiconis X."/>
            <person name="Fan L."/>
            <person name="Levin J.Z."/>
            <person name="Mitchell T.K."/>
            <person name="Okubara P.A."/>
            <person name="Farman M.L."/>
            <person name="Kohn L.M."/>
            <person name="Birren B."/>
            <person name="Ma L.-J."/>
            <person name="Dean R.A."/>
        </authorList>
    </citation>
    <scope>NUCLEOTIDE SEQUENCE</scope>
    <source>
        <strain evidence="2">ATCC 64411 / 73-15</strain>
    </source>
</reference>
<gene>
    <name evidence="1" type="ORF">MAPG_11374</name>
</gene>
<reference evidence="1" key="1">
    <citation type="submission" date="2010-05" db="EMBL/GenBank/DDBJ databases">
        <title>The Genome Sequence of Magnaporthe poae strain ATCC 64411.</title>
        <authorList>
            <consortium name="The Broad Institute Genome Sequencing Platform"/>
            <consortium name="Broad Institute Genome Sequencing Center for Infectious Disease"/>
            <person name="Ma L.-J."/>
            <person name="Dead R."/>
            <person name="Young S."/>
            <person name="Zeng Q."/>
            <person name="Koehrsen M."/>
            <person name="Alvarado L."/>
            <person name="Berlin A."/>
            <person name="Chapman S.B."/>
            <person name="Chen Z."/>
            <person name="Freedman E."/>
            <person name="Gellesch M."/>
            <person name="Goldberg J."/>
            <person name="Griggs A."/>
            <person name="Gujja S."/>
            <person name="Heilman E.R."/>
            <person name="Heiman D."/>
            <person name="Hepburn T."/>
            <person name="Howarth C."/>
            <person name="Jen D."/>
            <person name="Larson L."/>
            <person name="Mehta T."/>
            <person name="Neiman D."/>
            <person name="Pearson M."/>
            <person name="Roberts A."/>
            <person name="Saif S."/>
            <person name="Shea T."/>
            <person name="Shenoy N."/>
            <person name="Sisk P."/>
            <person name="Stolte C."/>
            <person name="Sykes S."/>
            <person name="Walk T."/>
            <person name="White J."/>
            <person name="Yandava C."/>
            <person name="Haas B."/>
            <person name="Nusbaum C."/>
            <person name="Birren B."/>
        </authorList>
    </citation>
    <scope>NUCLEOTIDE SEQUENCE</scope>
    <source>
        <strain evidence="1">ATCC 64411</strain>
    </source>
</reference>
<protein>
    <submittedName>
        <fullName evidence="1 2">Uncharacterized protein</fullName>
    </submittedName>
</protein>
<name>A0A0C4EF39_MAGP6</name>
<keyword evidence="3" id="KW-1185">Reference proteome</keyword>